<dbReference type="GO" id="GO:0043236">
    <property type="term" value="F:laminin binding"/>
    <property type="evidence" value="ECO:0007669"/>
    <property type="project" value="TreeGrafter"/>
</dbReference>
<dbReference type="SUPFAM" id="SSF49313">
    <property type="entry name" value="Cadherin-like"/>
    <property type="match status" value="2"/>
</dbReference>
<dbReference type="AlphaFoldDB" id="A0A9D4JPG8"/>
<dbReference type="Gene3D" id="2.60.40.10">
    <property type="entry name" value="Immunoglobulins"/>
    <property type="match status" value="2"/>
</dbReference>
<keyword evidence="5" id="KW-0770">Synapse</keyword>
<feature type="domain" description="Dystroglycan-type cadherin-like" evidence="17">
    <location>
        <begin position="133"/>
        <end position="241"/>
    </location>
</feature>
<dbReference type="PANTHER" id="PTHR21559:SF21">
    <property type="entry name" value="DYSTROGLYCAN 1"/>
    <property type="match status" value="1"/>
</dbReference>
<evidence type="ECO:0000256" key="1">
    <source>
        <dbReference type="ARBA" id="ARBA00004135"/>
    </source>
</evidence>
<evidence type="ECO:0000256" key="4">
    <source>
        <dbReference type="ARBA" id="ARBA00022553"/>
    </source>
</evidence>
<evidence type="ECO:0000256" key="13">
    <source>
        <dbReference type="ARBA" id="ARBA00034100"/>
    </source>
</evidence>
<dbReference type="GO" id="GO:0002009">
    <property type="term" value="P:morphogenesis of an epithelium"/>
    <property type="evidence" value="ECO:0007669"/>
    <property type="project" value="TreeGrafter"/>
</dbReference>
<dbReference type="OrthoDB" id="5990676at2759"/>
<dbReference type="GO" id="GO:0007411">
    <property type="term" value="P:axon guidance"/>
    <property type="evidence" value="ECO:0007669"/>
    <property type="project" value="TreeGrafter"/>
</dbReference>
<dbReference type="Proteomes" id="UP000828390">
    <property type="component" value="Unassembled WGS sequence"/>
</dbReference>
<evidence type="ECO:0000313" key="19">
    <source>
        <dbReference type="Proteomes" id="UP000828390"/>
    </source>
</evidence>
<dbReference type="GO" id="GO:0042383">
    <property type="term" value="C:sarcolemma"/>
    <property type="evidence" value="ECO:0007669"/>
    <property type="project" value="UniProtKB-SubCell"/>
</dbReference>
<dbReference type="PANTHER" id="PTHR21559">
    <property type="entry name" value="DYSTROGLYCAN-RELATED"/>
    <property type="match status" value="1"/>
</dbReference>
<evidence type="ECO:0000256" key="9">
    <source>
        <dbReference type="ARBA" id="ARBA00024991"/>
    </source>
</evidence>
<comment type="caution">
    <text evidence="18">The sequence shown here is derived from an EMBL/GenBank/DDBJ whole genome shotgun (WGS) entry which is preliminary data.</text>
</comment>
<dbReference type="EMBL" id="JAIWYP010000005">
    <property type="protein sequence ID" value="KAH3819740.1"/>
    <property type="molecule type" value="Genomic_DNA"/>
</dbReference>
<dbReference type="GO" id="GO:0005576">
    <property type="term" value="C:extracellular region"/>
    <property type="evidence" value="ECO:0007669"/>
    <property type="project" value="UniProtKB-SubCell"/>
</dbReference>
<proteinExistence type="predicted"/>
<name>A0A9D4JPG8_DREPO</name>
<gene>
    <name evidence="18" type="ORF">DPMN_121483</name>
</gene>
<feature type="compositionally biased region" description="Pro residues" evidence="14">
    <location>
        <begin position="459"/>
        <end position="472"/>
    </location>
</feature>
<dbReference type="InterPro" id="IPR008465">
    <property type="entry name" value="DAG1_C"/>
</dbReference>
<evidence type="ECO:0000256" key="12">
    <source>
        <dbReference type="ARBA" id="ARBA00031034"/>
    </source>
</evidence>
<keyword evidence="15" id="KW-1133">Transmembrane helix</keyword>
<evidence type="ECO:0000256" key="2">
    <source>
        <dbReference type="ARBA" id="ARBA00004239"/>
    </source>
</evidence>
<reference evidence="18" key="1">
    <citation type="journal article" date="2019" name="bioRxiv">
        <title>The Genome of the Zebra Mussel, Dreissena polymorpha: A Resource for Invasive Species Research.</title>
        <authorList>
            <person name="McCartney M.A."/>
            <person name="Auch B."/>
            <person name="Kono T."/>
            <person name="Mallez S."/>
            <person name="Zhang Y."/>
            <person name="Obille A."/>
            <person name="Becker A."/>
            <person name="Abrahante J.E."/>
            <person name="Garbe J."/>
            <person name="Badalamenti J.P."/>
            <person name="Herman A."/>
            <person name="Mangelson H."/>
            <person name="Liachko I."/>
            <person name="Sullivan S."/>
            <person name="Sone E.D."/>
            <person name="Koren S."/>
            <person name="Silverstein K.A.T."/>
            <person name="Beckman K.B."/>
            <person name="Gohl D.M."/>
        </authorList>
    </citation>
    <scope>NUCLEOTIDE SEQUENCE</scope>
    <source>
        <strain evidence="18">Duluth1</strain>
        <tissue evidence="18">Whole animal</tissue>
    </source>
</reference>
<evidence type="ECO:0000256" key="16">
    <source>
        <dbReference type="SAM" id="SignalP"/>
    </source>
</evidence>
<dbReference type="GO" id="GO:0005509">
    <property type="term" value="F:calcium ion binding"/>
    <property type="evidence" value="ECO:0007669"/>
    <property type="project" value="InterPro"/>
</dbReference>
<evidence type="ECO:0000256" key="8">
    <source>
        <dbReference type="ARBA" id="ARBA00023567"/>
    </source>
</evidence>
<dbReference type="GO" id="GO:0005654">
    <property type="term" value="C:nucleoplasm"/>
    <property type="evidence" value="ECO:0007669"/>
    <property type="project" value="UniProtKB-SubCell"/>
</dbReference>
<keyword evidence="19" id="KW-1185">Reference proteome</keyword>
<dbReference type="InterPro" id="IPR006644">
    <property type="entry name" value="Cadg"/>
</dbReference>
<keyword evidence="16" id="KW-0732">Signal</keyword>
<keyword evidence="7" id="KW-0628">Postsynaptic cell membrane</keyword>
<dbReference type="GO" id="GO:0016011">
    <property type="term" value="C:dystroglycan complex"/>
    <property type="evidence" value="ECO:0007669"/>
    <property type="project" value="TreeGrafter"/>
</dbReference>
<accession>A0A9D4JPG8</accession>
<dbReference type="InterPro" id="IPR015919">
    <property type="entry name" value="Cadherin-like_sf"/>
</dbReference>
<evidence type="ECO:0000256" key="6">
    <source>
        <dbReference type="ARBA" id="ARBA00023242"/>
    </source>
</evidence>
<dbReference type="Pfam" id="PF05454">
    <property type="entry name" value="DAG1"/>
    <property type="match status" value="1"/>
</dbReference>
<evidence type="ECO:0000256" key="11">
    <source>
        <dbReference type="ARBA" id="ARBA00030092"/>
    </source>
</evidence>
<evidence type="ECO:0000256" key="14">
    <source>
        <dbReference type="SAM" id="MobiDB-lite"/>
    </source>
</evidence>
<keyword evidence="4" id="KW-0597">Phosphoprotein</keyword>
<comment type="subcellular location">
    <subcellularLocation>
        <location evidence="1">Cell membrane</location>
        <location evidence="1">Sarcolemma</location>
    </subcellularLocation>
    <subcellularLocation>
        <location evidence="3">Nucleus</location>
        <location evidence="3">Nucleoplasm</location>
    </subcellularLocation>
    <subcellularLocation>
        <location evidence="13">Postsynaptic cell membrane</location>
    </subcellularLocation>
    <subcellularLocation>
        <location evidence="2">Secreted</location>
        <location evidence="2">Extracellular space</location>
    </subcellularLocation>
</comment>
<organism evidence="18 19">
    <name type="scientific">Dreissena polymorpha</name>
    <name type="common">Zebra mussel</name>
    <name type="synonym">Mytilus polymorpha</name>
    <dbReference type="NCBI Taxonomy" id="45954"/>
    <lineage>
        <taxon>Eukaryota</taxon>
        <taxon>Metazoa</taxon>
        <taxon>Spiralia</taxon>
        <taxon>Lophotrochozoa</taxon>
        <taxon>Mollusca</taxon>
        <taxon>Bivalvia</taxon>
        <taxon>Autobranchia</taxon>
        <taxon>Heteroconchia</taxon>
        <taxon>Euheterodonta</taxon>
        <taxon>Imparidentia</taxon>
        <taxon>Neoheterodontei</taxon>
        <taxon>Myida</taxon>
        <taxon>Dreissenoidea</taxon>
        <taxon>Dreissenidae</taxon>
        <taxon>Dreissena</taxon>
    </lineage>
</organism>
<keyword evidence="6" id="KW-0539">Nucleus</keyword>
<evidence type="ECO:0000256" key="3">
    <source>
        <dbReference type="ARBA" id="ARBA00004642"/>
    </source>
</evidence>
<dbReference type="SMART" id="SM00736">
    <property type="entry name" value="CADG"/>
    <property type="match status" value="1"/>
</dbReference>
<sequence>MTLTLTFLVALTLVVTLEAKNELHLENVTAIVGHKFEYLIGNEEFLKTYRVIKVVEKGHRTMPAWLEFDTTSSLLTGMPGPSDLGEVAMRIRAECINASTLICQEKISRTFHITVVEPLRVAESRAAPDQPPYVNQSIDHLEVTLGRYFEFNVRPSTFLDREDGDTRNLSLAISLMNGRPLPNNSWLLLDLKTQSLFGIPYADDGGRDTTLKRFILTATDSQEQSVKDVISISYKHETKITHKFMLTLNSSVERYLTASSDYRRYLSQVARNIGKYFNDIDLRYFTFFYPGDGLSMPYVWGNNSLFTDECQKQDIQSLFDRIMHENYSFVPEFASRFQSESPPDLALSAELFFFGACLVPRSTDSPIQKTAAVDNAWMEVVLPALIAILAIIILAIVLLICCRHRRATKRVAHDKPDKPMFLEDRRPIIFPEELEMLDPSRKPMSPIVLPADYLRETPPAVPPHGRPSPAYPPARSIEDESYLQTQGSSVPQGHYREQTLDPPPYRLPPPYFNPHRYS</sequence>
<feature type="compositionally biased region" description="Polar residues" evidence="14">
    <location>
        <begin position="482"/>
        <end position="491"/>
    </location>
</feature>
<evidence type="ECO:0000256" key="7">
    <source>
        <dbReference type="ARBA" id="ARBA00023257"/>
    </source>
</evidence>
<feature type="region of interest" description="Disordered" evidence="14">
    <location>
        <begin position="458"/>
        <end position="518"/>
    </location>
</feature>
<dbReference type="GO" id="GO:0021675">
    <property type="term" value="P:nerve development"/>
    <property type="evidence" value="ECO:0007669"/>
    <property type="project" value="TreeGrafter"/>
</dbReference>
<evidence type="ECO:0000256" key="15">
    <source>
        <dbReference type="SAM" id="Phobius"/>
    </source>
</evidence>
<evidence type="ECO:0000256" key="5">
    <source>
        <dbReference type="ARBA" id="ARBA00023018"/>
    </source>
</evidence>
<comment type="function">
    <text evidence="8">The dystroglycan complex is involved in a number of processes including laminin and basement membrane assembly, sarcolemmal stability, cell survival, peripheral nerve myelination, nodal structure, cell migration, and epithelial polarization.</text>
</comment>
<evidence type="ECO:0000313" key="18">
    <source>
        <dbReference type="EMBL" id="KAH3819740.1"/>
    </source>
</evidence>
<feature type="signal peptide" evidence="16">
    <location>
        <begin position="1"/>
        <end position="19"/>
    </location>
</feature>
<feature type="transmembrane region" description="Helical" evidence="15">
    <location>
        <begin position="376"/>
        <end position="400"/>
    </location>
</feature>
<feature type="chain" id="PRO_5038430974" description="Dystroglycan 1" evidence="16">
    <location>
        <begin position="20"/>
        <end position="518"/>
    </location>
</feature>
<feature type="compositionally biased region" description="Pro residues" evidence="14">
    <location>
        <begin position="501"/>
        <end position="512"/>
    </location>
</feature>
<keyword evidence="15" id="KW-0812">Transmembrane</keyword>
<dbReference type="GO" id="GO:0045211">
    <property type="term" value="C:postsynaptic membrane"/>
    <property type="evidence" value="ECO:0007669"/>
    <property type="project" value="UniProtKB-SubCell"/>
</dbReference>
<dbReference type="InterPro" id="IPR013783">
    <property type="entry name" value="Ig-like_fold"/>
</dbReference>
<evidence type="ECO:0000256" key="10">
    <source>
        <dbReference type="ARBA" id="ARBA00026224"/>
    </source>
</evidence>
<reference evidence="18" key="2">
    <citation type="submission" date="2020-11" db="EMBL/GenBank/DDBJ databases">
        <authorList>
            <person name="McCartney M.A."/>
            <person name="Auch B."/>
            <person name="Kono T."/>
            <person name="Mallez S."/>
            <person name="Becker A."/>
            <person name="Gohl D.M."/>
            <person name="Silverstein K.A.T."/>
            <person name="Koren S."/>
            <person name="Bechman K.B."/>
            <person name="Herman A."/>
            <person name="Abrahante J.E."/>
            <person name="Garbe J."/>
        </authorList>
    </citation>
    <scope>NUCLEOTIDE SEQUENCE</scope>
    <source>
        <strain evidence="18">Duluth1</strain>
        <tissue evidence="18">Whole animal</tissue>
    </source>
</reference>
<keyword evidence="15" id="KW-0472">Membrane</keyword>
<evidence type="ECO:0000259" key="17">
    <source>
        <dbReference type="SMART" id="SM00736"/>
    </source>
</evidence>
<protein>
    <recommendedName>
        <fullName evidence="10">Dystroglycan 1</fullName>
    </recommendedName>
    <alternativeName>
        <fullName evidence="12">Dystroglycan</fullName>
    </alternativeName>
    <alternativeName>
        <fullName evidence="11">Dystrophin-associated glycoprotein 1</fullName>
    </alternativeName>
</protein>
<comment type="function">
    <text evidence="9">Transmembrane protein that plays important roles in connecting the extracellular matrix to the cytoskeleton. Acts as a cell adhesion receptor in both muscle and non-muscle tissues. Receptor for both DMD and UTRN and, through these interactions, scaffolds axin to the cytoskeleton. Also functions in cell adhesion-mediated signaling and implicated in cell polarity.</text>
</comment>